<dbReference type="GeneID" id="9821041"/>
<feature type="compositionally biased region" description="Acidic residues" evidence="1">
    <location>
        <begin position="89"/>
        <end position="112"/>
    </location>
</feature>
<dbReference type="AlphaFoldDB" id="A0A6A5GUL9"/>
<reference evidence="2 3" key="1">
    <citation type="submission" date="2019-12" db="EMBL/GenBank/DDBJ databases">
        <title>Chromosome-level assembly of the Caenorhabditis remanei genome.</title>
        <authorList>
            <person name="Teterina A.A."/>
            <person name="Willis J.H."/>
            <person name="Phillips P.C."/>
        </authorList>
    </citation>
    <scope>NUCLEOTIDE SEQUENCE [LARGE SCALE GENOMIC DNA]</scope>
    <source>
        <strain evidence="2 3">PX506</strain>
        <tissue evidence="2">Whole organism</tissue>
    </source>
</reference>
<gene>
    <name evidence="2" type="ORF">GCK72_015639</name>
</gene>
<dbReference type="Proteomes" id="UP000483820">
    <property type="component" value="Chromosome IV"/>
</dbReference>
<organism evidence="2 3">
    <name type="scientific">Caenorhabditis remanei</name>
    <name type="common">Caenorhabditis vulgaris</name>
    <dbReference type="NCBI Taxonomy" id="31234"/>
    <lineage>
        <taxon>Eukaryota</taxon>
        <taxon>Metazoa</taxon>
        <taxon>Ecdysozoa</taxon>
        <taxon>Nematoda</taxon>
        <taxon>Chromadorea</taxon>
        <taxon>Rhabditida</taxon>
        <taxon>Rhabditina</taxon>
        <taxon>Rhabditomorpha</taxon>
        <taxon>Rhabditoidea</taxon>
        <taxon>Rhabditidae</taxon>
        <taxon>Peloderinae</taxon>
        <taxon>Caenorhabditis</taxon>
    </lineage>
</organism>
<proteinExistence type="predicted"/>
<protein>
    <submittedName>
        <fullName evidence="2">Uncharacterized protein</fullName>
    </submittedName>
</protein>
<feature type="region of interest" description="Disordered" evidence="1">
    <location>
        <begin position="1"/>
        <end position="52"/>
    </location>
</feature>
<evidence type="ECO:0000313" key="3">
    <source>
        <dbReference type="Proteomes" id="UP000483820"/>
    </source>
</evidence>
<dbReference type="RefSeq" id="XP_053585803.1">
    <property type="nucleotide sequence ID" value="XM_053731031.1"/>
</dbReference>
<dbReference type="CTD" id="9821041"/>
<sequence length="563" mass="64445">MKRHAKAPFRTTNKKNFGELEEYETEDEEERVEVEKEDELDETMSSIGDNFEVEELCEDYDFGLEQCGYEDVTSSNSESDGESDHIDSETDANESNDEEDEEEEDDDEELYEDDRGTIIVEGEDMDHRLLALVTFYCKEGLSEKCMKRMLALMAIVYGEKAPFSINDIKKVVRNMGKNVIDSVSYYCNKCAKKKNFKEEKCAECKENRCEVLNRVTLVQCNVFWQLEEELRSKGIEIIEGHKTIHYGTGELLPEDIRNFSGYTSKMESKEEFEKGTVNLIFSVFSDGAVFKSLSRREVTPVLMRLEGINVESKSGGNNFVMVSMVFADGGVKKEFADTFVEKSFCNLPKYVNVDVNGRTWTFRLKIMSFLADMKERKMLTRLPNWHQIMGCSECLTEGKKKRSGTVSYNNFNKFSHRTDYTIMRDSSEGINGFNGSKEILKPHHWVHLKMKTGSVEAIVNCIDSIVPYTYDPVPLVSMRKSSKSTGRETEKKAIIMSGLVWQEAFCTSNDYNALMCGLYYSFMCQANMMCDSTSLNKLLAKVYQLHATLEPDSITIKYHVGSK</sequence>
<comment type="caution">
    <text evidence="2">The sequence shown here is derived from an EMBL/GenBank/DDBJ whole genome shotgun (WGS) entry which is preliminary data.</text>
</comment>
<evidence type="ECO:0000313" key="2">
    <source>
        <dbReference type="EMBL" id="KAF1759178.1"/>
    </source>
</evidence>
<dbReference type="KEGG" id="crq:GCK72_015639"/>
<dbReference type="EMBL" id="WUAV01000004">
    <property type="protein sequence ID" value="KAF1759178.1"/>
    <property type="molecule type" value="Genomic_DNA"/>
</dbReference>
<accession>A0A6A5GUL9</accession>
<evidence type="ECO:0000256" key="1">
    <source>
        <dbReference type="SAM" id="MobiDB-lite"/>
    </source>
</evidence>
<feature type="compositionally biased region" description="Acidic residues" evidence="1">
    <location>
        <begin position="19"/>
        <end position="42"/>
    </location>
</feature>
<feature type="region of interest" description="Disordered" evidence="1">
    <location>
        <begin position="68"/>
        <end position="112"/>
    </location>
</feature>
<name>A0A6A5GUL9_CAERE</name>